<comment type="caution">
    <text evidence="2">The sequence shown here is derived from an EMBL/GenBank/DDBJ whole genome shotgun (WGS) entry which is preliminary data.</text>
</comment>
<dbReference type="EMBL" id="PVWQ01000006">
    <property type="protein sequence ID" value="RDW79238.1"/>
    <property type="molecule type" value="Genomic_DNA"/>
</dbReference>
<reference evidence="2 3" key="1">
    <citation type="journal article" date="2018" name="IMA Fungus">
        <title>IMA Genome-F 9: Draft genome sequence of Annulohypoxylon stygium, Aspergillus mulundensis, Berkeleyomyces basicola (syn. Thielaviopsis basicola), Ceratocystis smalleyi, two Cercospora beticola strains, Coleophoma cylindrospora, Fusarium fracticaudum, Phialophora cf. hyalina, and Morchella septimelata.</title>
        <authorList>
            <person name="Wingfield B.D."/>
            <person name="Bills G.F."/>
            <person name="Dong Y."/>
            <person name="Huang W."/>
            <person name="Nel W.J."/>
            <person name="Swalarsk-Parry B.S."/>
            <person name="Vaghefi N."/>
            <person name="Wilken P.M."/>
            <person name="An Z."/>
            <person name="de Beer Z.W."/>
            <person name="De Vos L."/>
            <person name="Chen L."/>
            <person name="Duong T.A."/>
            <person name="Gao Y."/>
            <person name="Hammerbacher A."/>
            <person name="Kikkert J.R."/>
            <person name="Li Y."/>
            <person name="Li H."/>
            <person name="Li K."/>
            <person name="Li Q."/>
            <person name="Liu X."/>
            <person name="Ma X."/>
            <person name="Naidoo K."/>
            <person name="Pethybridge S.J."/>
            <person name="Sun J."/>
            <person name="Steenkamp E.T."/>
            <person name="van der Nest M.A."/>
            <person name="van Wyk S."/>
            <person name="Wingfield M.J."/>
            <person name="Xiong C."/>
            <person name="Yue Q."/>
            <person name="Zhang X."/>
        </authorList>
    </citation>
    <scope>NUCLEOTIDE SEQUENCE [LARGE SCALE GENOMIC DNA]</scope>
    <source>
        <strain evidence="2 3">DSM 5745</strain>
    </source>
</reference>
<accession>A0A3D8RZ02</accession>
<proteinExistence type="predicted"/>
<protein>
    <recommendedName>
        <fullName evidence="1">Leucine-rich repeat domain-containing protein</fullName>
    </recommendedName>
</protein>
<organism evidence="2 3">
    <name type="scientific">Aspergillus mulundensis</name>
    <dbReference type="NCBI Taxonomy" id="1810919"/>
    <lineage>
        <taxon>Eukaryota</taxon>
        <taxon>Fungi</taxon>
        <taxon>Dikarya</taxon>
        <taxon>Ascomycota</taxon>
        <taxon>Pezizomycotina</taxon>
        <taxon>Eurotiomycetes</taxon>
        <taxon>Eurotiomycetidae</taxon>
        <taxon>Eurotiales</taxon>
        <taxon>Aspergillaceae</taxon>
        <taxon>Aspergillus</taxon>
        <taxon>Aspergillus subgen. Nidulantes</taxon>
    </lineage>
</organism>
<dbReference type="InterPro" id="IPR056867">
    <property type="entry name" value="LRR_15"/>
</dbReference>
<keyword evidence="3" id="KW-1185">Reference proteome</keyword>
<dbReference type="OrthoDB" id="5130616at2759"/>
<name>A0A3D8RZ02_9EURO</name>
<evidence type="ECO:0000313" key="3">
    <source>
        <dbReference type="Proteomes" id="UP000256690"/>
    </source>
</evidence>
<dbReference type="RefSeq" id="XP_026603938.1">
    <property type="nucleotide sequence ID" value="XM_026748106.1"/>
</dbReference>
<dbReference type="Proteomes" id="UP000256690">
    <property type="component" value="Unassembled WGS sequence"/>
</dbReference>
<dbReference type="GeneID" id="38116460"/>
<sequence length="462" mass="52928">MATLSSLPNELLAMVATFLDNQIDGLHLANCCHRFRDLLLPRVLSSIEVLGRCDYILNSVVHFFIRNPDFAKAVRSLALIGRGTCRHNRKLEFDEVAMDNALQDIDEGGADISTWVHKLSRETTFNHSYDGKGKEWQTMLLIVLPNLEKLEVDWDMAQLLEASILERASCLKQLFHGSPVLARLKEVSIPWQQNSTKPVHVREILPFFMFPAMRKFRGDLFTDKLEPTHDLIQKPGYSNVTHIHLRYSRPARGFESLILACKRLESFILEKAYGGVQAGFESNVTALYRALHVHKDTLERMVIHLVCGWPVSFLMDDLFFGTLHGFAVLKEVNLSVLNILDWDHEQRLARNNLSQVLPASLETLAIRDSQHCPNISEFQNQITDMVRAKTSDFTQWTELEIIGCWCDSQEEEQSFFPPLSEEIKNMDRLLGPACRGSDIHFNLRNSFSKPHGLLRDIREMVM</sequence>
<feature type="domain" description="Leucine-rich repeat" evidence="1">
    <location>
        <begin position="180"/>
        <end position="368"/>
    </location>
</feature>
<evidence type="ECO:0000259" key="1">
    <source>
        <dbReference type="Pfam" id="PF24969"/>
    </source>
</evidence>
<dbReference type="AlphaFoldDB" id="A0A3D8RZ02"/>
<gene>
    <name evidence="2" type="ORF">DSM5745_06090</name>
</gene>
<evidence type="ECO:0000313" key="2">
    <source>
        <dbReference type="EMBL" id="RDW79238.1"/>
    </source>
</evidence>
<dbReference type="Pfam" id="PF24969">
    <property type="entry name" value="LRR_15"/>
    <property type="match status" value="1"/>
</dbReference>